<dbReference type="STRING" id="234267.Acid_4247"/>
<protein>
    <recommendedName>
        <fullName evidence="1">Phospholipase C/D domain-containing protein</fullName>
    </recommendedName>
</protein>
<name>Q01YQ6_SOLUE</name>
<dbReference type="AlphaFoldDB" id="Q01YQ6"/>
<accession>Q01YQ6</accession>
<organism evidence="2">
    <name type="scientific">Solibacter usitatus (strain Ellin6076)</name>
    <dbReference type="NCBI Taxonomy" id="234267"/>
    <lineage>
        <taxon>Bacteria</taxon>
        <taxon>Pseudomonadati</taxon>
        <taxon>Acidobacteriota</taxon>
        <taxon>Terriglobia</taxon>
        <taxon>Bryobacterales</taxon>
        <taxon>Solibacteraceae</taxon>
        <taxon>Candidatus Solibacter</taxon>
    </lineage>
</organism>
<evidence type="ECO:0000259" key="1">
    <source>
        <dbReference type="Pfam" id="PF00882"/>
    </source>
</evidence>
<dbReference type="Pfam" id="PF00882">
    <property type="entry name" value="Zn_dep_PLPC"/>
    <property type="match status" value="1"/>
</dbReference>
<dbReference type="InParanoid" id="Q01YQ6"/>
<proteinExistence type="predicted"/>
<gene>
    <name evidence="2" type="ordered locus">Acid_4247</name>
</gene>
<dbReference type="OrthoDB" id="178378at2"/>
<dbReference type="GO" id="GO:0016788">
    <property type="term" value="F:hydrolase activity, acting on ester bonds"/>
    <property type="evidence" value="ECO:0007669"/>
    <property type="project" value="InterPro"/>
</dbReference>
<evidence type="ECO:0000313" key="2">
    <source>
        <dbReference type="EMBL" id="ABJ85209.1"/>
    </source>
</evidence>
<dbReference type="InterPro" id="IPR008947">
    <property type="entry name" value="PLipase_C/P1_nuclease_dom_sf"/>
</dbReference>
<feature type="domain" description="Phospholipase C/D" evidence="1">
    <location>
        <begin position="24"/>
        <end position="175"/>
    </location>
</feature>
<dbReference type="EMBL" id="CP000473">
    <property type="protein sequence ID" value="ABJ85209.1"/>
    <property type="molecule type" value="Genomic_DNA"/>
</dbReference>
<dbReference type="KEGG" id="sus:Acid_4247"/>
<sequence precursor="true">MRPSVWLSLLLVGGTCRAWDTTPHQKITRAALDSLPAKFVNRLGPESKLLIDLYCIYPDRYQEMAEFGFTRKSAGPQDASEIAVYCVRPDGEAIHGATGDWETDAGSLVYLFERIVSNLAEHRPREAARFAGVLSHFIADSLSPPHSAPDEHREFHAVIERSVPDFTLRNRAPRLAADHLLPAAKGSFDQLYAAAAANRKDLPAIVKAAALHDEQSLDTYRLRAARRAAEIFADSLFTLFTMSDAAETEPRP</sequence>
<dbReference type="HOGENOM" id="CLU_1102232_0_0_0"/>
<dbReference type="SUPFAM" id="SSF48537">
    <property type="entry name" value="Phospholipase C/P1 nuclease"/>
    <property type="match status" value="1"/>
</dbReference>
<reference evidence="2" key="1">
    <citation type="submission" date="2006-10" db="EMBL/GenBank/DDBJ databases">
        <title>Complete sequence of Solibacter usitatus Ellin6076.</title>
        <authorList>
            <consortium name="US DOE Joint Genome Institute"/>
            <person name="Copeland A."/>
            <person name="Lucas S."/>
            <person name="Lapidus A."/>
            <person name="Barry K."/>
            <person name="Detter J.C."/>
            <person name="Glavina del Rio T."/>
            <person name="Hammon N."/>
            <person name="Israni S."/>
            <person name="Dalin E."/>
            <person name="Tice H."/>
            <person name="Pitluck S."/>
            <person name="Thompson L.S."/>
            <person name="Brettin T."/>
            <person name="Bruce D."/>
            <person name="Han C."/>
            <person name="Tapia R."/>
            <person name="Gilna P."/>
            <person name="Schmutz J."/>
            <person name="Larimer F."/>
            <person name="Land M."/>
            <person name="Hauser L."/>
            <person name="Kyrpides N."/>
            <person name="Mikhailova N."/>
            <person name="Janssen P.H."/>
            <person name="Kuske C.R."/>
            <person name="Richardson P."/>
        </authorList>
    </citation>
    <scope>NUCLEOTIDE SEQUENCE</scope>
    <source>
        <strain evidence="2">Ellin6076</strain>
    </source>
</reference>
<dbReference type="InterPro" id="IPR029002">
    <property type="entry name" value="PLPC/GPLD1"/>
</dbReference>